<evidence type="ECO:0000313" key="2">
    <source>
        <dbReference type="Proteomes" id="UP000800200"/>
    </source>
</evidence>
<gene>
    <name evidence="1" type="ORF">K469DRAFT_803464</name>
</gene>
<dbReference type="EMBL" id="ML994676">
    <property type="protein sequence ID" value="KAF2178240.1"/>
    <property type="molecule type" value="Genomic_DNA"/>
</dbReference>
<keyword evidence="2" id="KW-1185">Reference proteome</keyword>
<dbReference type="Proteomes" id="UP000800200">
    <property type="component" value="Unassembled WGS sequence"/>
</dbReference>
<dbReference type="OrthoDB" id="201656at2759"/>
<name>A0A6A6DJY8_9PEZI</name>
<accession>A0A6A6DJY8</accession>
<evidence type="ECO:0008006" key="3">
    <source>
        <dbReference type="Google" id="ProtNLM"/>
    </source>
</evidence>
<organism evidence="1 2">
    <name type="scientific">Zopfia rhizophila CBS 207.26</name>
    <dbReference type="NCBI Taxonomy" id="1314779"/>
    <lineage>
        <taxon>Eukaryota</taxon>
        <taxon>Fungi</taxon>
        <taxon>Dikarya</taxon>
        <taxon>Ascomycota</taxon>
        <taxon>Pezizomycotina</taxon>
        <taxon>Dothideomycetes</taxon>
        <taxon>Dothideomycetes incertae sedis</taxon>
        <taxon>Zopfiaceae</taxon>
        <taxon>Zopfia</taxon>
    </lineage>
</organism>
<dbReference type="InterPro" id="IPR032710">
    <property type="entry name" value="NTF2-like_dom_sf"/>
</dbReference>
<dbReference type="SUPFAM" id="SSF54427">
    <property type="entry name" value="NTF2-like"/>
    <property type="match status" value="1"/>
</dbReference>
<sequence length="178" mass="20583">MIECIPRQRSKCLWWIELERHVNGYKYRFTGKPFINSSSFFIYLSLSAMMSSQIPTSLPPLVLSVIEAIKSLDISQFVSCFSDGAVLVDKSKRHSTLASIQEWFNGLRDHKATIKIQDTGISESEVWVHVMMDGNYETAYGITEPFPLYLHFFFHKDWTLKLLRINQISPNEPTMRAV</sequence>
<proteinExistence type="predicted"/>
<dbReference type="Gene3D" id="3.10.450.50">
    <property type="match status" value="1"/>
</dbReference>
<protein>
    <recommendedName>
        <fullName evidence="3">SnoaL-like domain-containing protein</fullName>
    </recommendedName>
</protein>
<evidence type="ECO:0000313" key="1">
    <source>
        <dbReference type="EMBL" id="KAF2178240.1"/>
    </source>
</evidence>
<dbReference type="AlphaFoldDB" id="A0A6A6DJY8"/>
<reference evidence="1" key="1">
    <citation type="journal article" date="2020" name="Stud. Mycol.">
        <title>101 Dothideomycetes genomes: a test case for predicting lifestyles and emergence of pathogens.</title>
        <authorList>
            <person name="Haridas S."/>
            <person name="Albert R."/>
            <person name="Binder M."/>
            <person name="Bloem J."/>
            <person name="Labutti K."/>
            <person name="Salamov A."/>
            <person name="Andreopoulos B."/>
            <person name="Baker S."/>
            <person name="Barry K."/>
            <person name="Bills G."/>
            <person name="Bluhm B."/>
            <person name="Cannon C."/>
            <person name="Castanera R."/>
            <person name="Culley D."/>
            <person name="Daum C."/>
            <person name="Ezra D."/>
            <person name="Gonzalez J."/>
            <person name="Henrissat B."/>
            <person name="Kuo A."/>
            <person name="Liang C."/>
            <person name="Lipzen A."/>
            <person name="Lutzoni F."/>
            <person name="Magnuson J."/>
            <person name="Mondo S."/>
            <person name="Nolan M."/>
            <person name="Ohm R."/>
            <person name="Pangilinan J."/>
            <person name="Park H.-J."/>
            <person name="Ramirez L."/>
            <person name="Alfaro M."/>
            <person name="Sun H."/>
            <person name="Tritt A."/>
            <person name="Yoshinaga Y."/>
            <person name="Zwiers L.-H."/>
            <person name="Turgeon B."/>
            <person name="Goodwin S."/>
            <person name="Spatafora J."/>
            <person name="Crous P."/>
            <person name="Grigoriev I."/>
        </authorList>
    </citation>
    <scope>NUCLEOTIDE SEQUENCE</scope>
    <source>
        <strain evidence="1">CBS 207.26</strain>
    </source>
</reference>